<evidence type="ECO:0000313" key="2">
    <source>
        <dbReference type="EMBL" id="VDM41674.1"/>
    </source>
</evidence>
<dbReference type="WBParaSite" id="TCNE_0001035301-mRNA-1">
    <property type="protein sequence ID" value="TCNE_0001035301-mRNA-1"/>
    <property type="gene ID" value="TCNE_0001035301"/>
</dbReference>
<keyword evidence="3" id="KW-1185">Reference proteome</keyword>
<evidence type="ECO:0000313" key="3">
    <source>
        <dbReference type="Proteomes" id="UP000050794"/>
    </source>
</evidence>
<reference evidence="2 3" key="2">
    <citation type="submission" date="2018-11" db="EMBL/GenBank/DDBJ databases">
        <authorList>
            <consortium name="Pathogen Informatics"/>
        </authorList>
    </citation>
    <scope>NUCLEOTIDE SEQUENCE [LARGE SCALE GENOMIC DNA]</scope>
</reference>
<keyword evidence="1" id="KW-0732">Signal</keyword>
<gene>
    <name evidence="2" type="ORF">TCNE_LOCUS10353</name>
</gene>
<dbReference type="AlphaFoldDB" id="A0A183UPD3"/>
<organism evidence="3 4">
    <name type="scientific">Toxocara canis</name>
    <name type="common">Canine roundworm</name>
    <dbReference type="NCBI Taxonomy" id="6265"/>
    <lineage>
        <taxon>Eukaryota</taxon>
        <taxon>Metazoa</taxon>
        <taxon>Ecdysozoa</taxon>
        <taxon>Nematoda</taxon>
        <taxon>Chromadorea</taxon>
        <taxon>Rhabditida</taxon>
        <taxon>Spirurina</taxon>
        <taxon>Ascaridomorpha</taxon>
        <taxon>Ascaridoidea</taxon>
        <taxon>Toxocaridae</taxon>
        <taxon>Toxocara</taxon>
    </lineage>
</organism>
<feature type="chain" id="PRO_5044553309" evidence="1">
    <location>
        <begin position="20"/>
        <end position="178"/>
    </location>
</feature>
<accession>A0A183UPD3</accession>
<evidence type="ECO:0000256" key="1">
    <source>
        <dbReference type="SAM" id="SignalP"/>
    </source>
</evidence>
<feature type="signal peptide" evidence="1">
    <location>
        <begin position="1"/>
        <end position="19"/>
    </location>
</feature>
<reference evidence="4" key="1">
    <citation type="submission" date="2016-06" db="UniProtKB">
        <authorList>
            <consortium name="WormBaseParasite"/>
        </authorList>
    </citation>
    <scope>IDENTIFICATION</scope>
</reference>
<sequence length="178" mass="20435">MYTKTLFLVTLTWIAVAYATGSGKERSSLLLNADVDDLDRRLIQKRAGARSFGPRMYDFESYLYPTSKRFGSFPPYYFYQQPKRGGGRSFASYWNPPSETGSHAIMTRTDSMIGHLMPSSGMSGICDNRRLLFLKISFVIHSDVLVVNYKLSGPQLLFYEDSPFFKKRSYYPGDDYLF</sequence>
<proteinExistence type="predicted"/>
<dbReference type="Proteomes" id="UP000050794">
    <property type="component" value="Unassembled WGS sequence"/>
</dbReference>
<protein>
    <submittedName>
        <fullName evidence="4">Neuropeptide-Like Protein</fullName>
    </submittedName>
</protein>
<evidence type="ECO:0000313" key="4">
    <source>
        <dbReference type="WBParaSite" id="TCNE_0001035301-mRNA-1"/>
    </source>
</evidence>
<name>A0A183UPD3_TOXCA</name>
<dbReference type="EMBL" id="UYWY01020473">
    <property type="protein sequence ID" value="VDM41674.1"/>
    <property type="molecule type" value="Genomic_DNA"/>
</dbReference>